<name>A0A6C0AHB0_9ZZZZ</name>
<sequence length="161" mass="18809">MEKRILQKFNENITEFKTRILEEIRKGNTVEETMEWVQQCQPIPLERADFVKRRRTKNSVPAEERCNAKSAKNDQCTRRRKSGHTCCGTHSKGVPHGLMSADDSKSKQKEVWAEDINGIIYYLDAENNVYKTEDIMKNMVNPTILAKWSKVGELYTIHWTF</sequence>
<accession>A0A6C0AHB0</accession>
<proteinExistence type="predicted"/>
<organism evidence="1">
    <name type="scientific">viral metagenome</name>
    <dbReference type="NCBI Taxonomy" id="1070528"/>
    <lineage>
        <taxon>unclassified sequences</taxon>
        <taxon>metagenomes</taxon>
        <taxon>organismal metagenomes</taxon>
    </lineage>
</organism>
<evidence type="ECO:0000313" key="1">
    <source>
        <dbReference type="EMBL" id="QHS79184.1"/>
    </source>
</evidence>
<protein>
    <submittedName>
        <fullName evidence="1">Uncharacterized protein</fullName>
    </submittedName>
</protein>
<dbReference type="EMBL" id="MN740626">
    <property type="protein sequence ID" value="QHS79184.1"/>
    <property type="molecule type" value="Genomic_DNA"/>
</dbReference>
<dbReference type="AlphaFoldDB" id="A0A6C0AHB0"/>
<reference evidence="1" key="1">
    <citation type="journal article" date="2020" name="Nature">
        <title>Giant virus diversity and host interactions through global metagenomics.</title>
        <authorList>
            <person name="Schulz F."/>
            <person name="Roux S."/>
            <person name="Paez-Espino D."/>
            <person name="Jungbluth S."/>
            <person name="Walsh D.A."/>
            <person name="Denef V.J."/>
            <person name="McMahon K.D."/>
            <person name="Konstantinidis K.T."/>
            <person name="Eloe-Fadrosh E.A."/>
            <person name="Kyrpides N.C."/>
            <person name="Woyke T."/>
        </authorList>
    </citation>
    <scope>NUCLEOTIDE SEQUENCE</scope>
    <source>
        <strain evidence="1">GVMAG-S-1035118-87</strain>
    </source>
</reference>